<keyword evidence="2 7" id="KW-0597">Phosphoprotein</keyword>
<evidence type="ECO:0000256" key="1">
    <source>
        <dbReference type="ARBA" id="ARBA00004496"/>
    </source>
</evidence>
<dbReference type="EMBL" id="BMOY01000030">
    <property type="protein sequence ID" value="GGJ09751.1"/>
    <property type="molecule type" value="Genomic_DNA"/>
</dbReference>
<dbReference type="GO" id="GO:0000156">
    <property type="term" value="F:phosphorelay response regulator activity"/>
    <property type="evidence" value="ECO:0007669"/>
    <property type="project" value="TreeGrafter"/>
</dbReference>
<evidence type="ECO:0000259" key="9">
    <source>
        <dbReference type="PROSITE" id="PS50110"/>
    </source>
</evidence>
<dbReference type="AlphaFoldDB" id="A0A917KDY1"/>
<dbReference type="PROSITE" id="PS51755">
    <property type="entry name" value="OMPR_PHOB"/>
    <property type="match status" value="1"/>
</dbReference>
<evidence type="ECO:0000256" key="5">
    <source>
        <dbReference type="ARBA" id="ARBA00023125"/>
    </source>
</evidence>
<dbReference type="FunFam" id="1.10.10.10:FF:000018">
    <property type="entry name" value="DNA-binding response regulator ResD"/>
    <property type="match status" value="1"/>
</dbReference>
<keyword evidence="12" id="KW-1185">Reference proteome</keyword>
<dbReference type="CDD" id="cd17574">
    <property type="entry name" value="REC_OmpR"/>
    <property type="match status" value="1"/>
</dbReference>
<protein>
    <submittedName>
        <fullName evidence="11">DNA-binding response regulator</fullName>
    </submittedName>
</protein>
<evidence type="ECO:0000256" key="6">
    <source>
        <dbReference type="ARBA" id="ARBA00023163"/>
    </source>
</evidence>
<sequence>MEPQAWMRGEVLIVDDEPAIRKLVEYHFQRAGFPTSVCADGSEAYERIRKQPDAFCVVILDIMLPGMDGLEVCRRLRQERIWVPIILLTAREEEVDRILGLELGADDYVTKPFSPRELVARARAVLRRRGPDGGDADGEGGASEVLRVGDIVLDPVRHQVFVRGEAVELTPKEFELLHYFMLNRDRVLSRNQLLEHVWGYAASPDTRIVDAHVSHLREKIEENPKDPVYLKTIRGVGYRLMVPGGTPTTGFRQSSPPA</sequence>
<dbReference type="GO" id="GO:0032993">
    <property type="term" value="C:protein-DNA complex"/>
    <property type="evidence" value="ECO:0007669"/>
    <property type="project" value="TreeGrafter"/>
</dbReference>
<reference evidence="11" key="1">
    <citation type="journal article" date="2014" name="Int. J. Syst. Evol. Microbiol.">
        <title>Complete genome sequence of Corynebacterium casei LMG S-19264T (=DSM 44701T), isolated from a smear-ripened cheese.</title>
        <authorList>
            <consortium name="US DOE Joint Genome Institute (JGI-PGF)"/>
            <person name="Walter F."/>
            <person name="Albersmeier A."/>
            <person name="Kalinowski J."/>
            <person name="Ruckert C."/>
        </authorList>
    </citation>
    <scope>NUCLEOTIDE SEQUENCE</scope>
    <source>
        <strain evidence="11">JCM 18487</strain>
    </source>
</reference>
<dbReference type="SMART" id="SM00448">
    <property type="entry name" value="REC"/>
    <property type="match status" value="1"/>
</dbReference>
<evidence type="ECO:0000256" key="3">
    <source>
        <dbReference type="ARBA" id="ARBA00023012"/>
    </source>
</evidence>
<dbReference type="GO" id="GO:0000976">
    <property type="term" value="F:transcription cis-regulatory region binding"/>
    <property type="evidence" value="ECO:0007669"/>
    <property type="project" value="TreeGrafter"/>
</dbReference>
<feature type="modified residue" description="4-aspartylphosphate" evidence="7">
    <location>
        <position position="61"/>
    </location>
</feature>
<name>A0A917KDY1_9BACL</name>
<dbReference type="InterPro" id="IPR016032">
    <property type="entry name" value="Sig_transdc_resp-reg_C-effctor"/>
</dbReference>
<dbReference type="PANTHER" id="PTHR48111">
    <property type="entry name" value="REGULATOR OF RPOS"/>
    <property type="match status" value="1"/>
</dbReference>
<dbReference type="SUPFAM" id="SSF46894">
    <property type="entry name" value="C-terminal effector domain of the bipartite response regulators"/>
    <property type="match status" value="1"/>
</dbReference>
<dbReference type="InterPro" id="IPR001789">
    <property type="entry name" value="Sig_transdc_resp-reg_receiver"/>
</dbReference>
<organism evidence="11 12">
    <name type="scientific">Alicyclobacillus cellulosilyticus</name>
    <dbReference type="NCBI Taxonomy" id="1003997"/>
    <lineage>
        <taxon>Bacteria</taxon>
        <taxon>Bacillati</taxon>
        <taxon>Bacillota</taxon>
        <taxon>Bacilli</taxon>
        <taxon>Bacillales</taxon>
        <taxon>Alicyclobacillaceae</taxon>
        <taxon>Alicyclobacillus</taxon>
    </lineage>
</organism>
<dbReference type="GO" id="GO:0005829">
    <property type="term" value="C:cytosol"/>
    <property type="evidence" value="ECO:0007669"/>
    <property type="project" value="TreeGrafter"/>
</dbReference>
<dbReference type="PROSITE" id="PS50110">
    <property type="entry name" value="RESPONSE_REGULATORY"/>
    <property type="match status" value="1"/>
</dbReference>
<evidence type="ECO:0000313" key="11">
    <source>
        <dbReference type="EMBL" id="GGJ09751.1"/>
    </source>
</evidence>
<evidence type="ECO:0000256" key="7">
    <source>
        <dbReference type="PROSITE-ProRule" id="PRU00169"/>
    </source>
</evidence>
<dbReference type="InterPro" id="IPR011006">
    <property type="entry name" value="CheY-like_superfamily"/>
</dbReference>
<evidence type="ECO:0000256" key="4">
    <source>
        <dbReference type="ARBA" id="ARBA00023015"/>
    </source>
</evidence>
<dbReference type="InterPro" id="IPR039420">
    <property type="entry name" value="WalR-like"/>
</dbReference>
<evidence type="ECO:0000256" key="8">
    <source>
        <dbReference type="PROSITE-ProRule" id="PRU01091"/>
    </source>
</evidence>
<dbReference type="CDD" id="cd00383">
    <property type="entry name" value="trans_reg_C"/>
    <property type="match status" value="1"/>
</dbReference>
<dbReference type="RefSeq" id="WP_308426200.1">
    <property type="nucleotide sequence ID" value="NZ_BMOY01000030.1"/>
</dbReference>
<feature type="DNA-binding region" description="OmpR/PhoB-type" evidence="8">
    <location>
        <begin position="143"/>
        <end position="242"/>
    </location>
</feature>
<proteinExistence type="predicted"/>
<gene>
    <name evidence="11" type="primary">phoP</name>
    <name evidence="11" type="ORF">GCM10010885_18570</name>
</gene>
<reference evidence="11" key="2">
    <citation type="submission" date="2020-09" db="EMBL/GenBank/DDBJ databases">
        <authorList>
            <person name="Sun Q."/>
            <person name="Ohkuma M."/>
        </authorList>
    </citation>
    <scope>NUCLEOTIDE SEQUENCE</scope>
    <source>
        <strain evidence="11">JCM 18487</strain>
    </source>
</reference>
<dbReference type="InterPro" id="IPR036388">
    <property type="entry name" value="WH-like_DNA-bd_sf"/>
</dbReference>
<dbReference type="Gene3D" id="1.10.10.10">
    <property type="entry name" value="Winged helix-like DNA-binding domain superfamily/Winged helix DNA-binding domain"/>
    <property type="match status" value="1"/>
</dbReference>
<comment type="subcellular location">
    <subcellularLocation>
        <location evidence="1">Cytoplasm</location>
    </subcellularLocation>
</comment>
<keyword evidence="3" id="KW-0902">Two-component regulatory system</keyword>
<dbReference type="Pfam" id="PF00486">
    <property type="entry name" value="Trans_reg_C"/>
    <property type="match status" value="1"/>
</dbReference>
<dbReference type="Gene3D" id="6.10.250.690">
    <property type="match status" value="1"/>
</dbReference>
<dbReference type="Gene3D" id="3.40.50.2300">
    <property type="match status" value="1"/>
</dbReference>
<evidence type="ECO:0000313" key="12">
    <source>
        <dbReference type="Proteomes" id="UP000637695"/>
    </source>
</evidence>
<dbReference type="Proteomes" id="UP000637695">
    <property type="component" value="Unassembled WGS sequence"/>
</dbReference>
<dbReference type="SMART" id="SM00862">
    <property type="entry name" value="Trans_reg_C"/>
    <property type="match status" value="1"/>
</dbReference>
<feature type="domain" description="OmpR/PhoB-type" evidence="10">
    <location>
        <begin position="143"/>
        <end position="242"/>
    </location>
</feature>
<dbReference type="PANTHER" id="PTHR48111:SF40">
    <property type="entry name" value="PHOSPHATE REGULON TRANSCRIPTIONAL REGULATORY PROTEIN PHOB"/>
    <property type="match status" value="1"/>
</dbReference>
<dbReference type="FunFam" id="3.40.50.2300:FF:000001">
    <property type="entry name" value="DNA-binding response regulator PhoB"/>
    <property type="match status" value="1"/>
</dbReference>
<dbReference type="SUPFAM" id="SSF52172">
    <property type="entry name" value="CheY-like"/>
    <property type="match status" value="1"/>
</dbReference>
<evidence type="ECO:0000256" key="2">
    <source>
        <dbReference type="ARBA" id="ARBA00022553"/>
    </source>
</evidence>
<keyword evidence="6" id="KW-0804">Transcription</keyword>
<keyword evidence="4" id="KW-0805">Transcription regulation</keyword>
<evidence type="ECO:0000259" key="10">
    <source>
        <dbReference type="PROSITE" id="PS51755"/>
    </source>
</evidence>
<feature type="domain" description="Response regulatory" evidence="9">
    <location>
        <begin position="10"/>
        <end position="126"/>
    </location>
</feature>
<comment type="caution">
    <text evidence="11">The sequence shown here is derived from an EMBL/GenBank/DDBJ whole genome shotgun (WGS) entry which is preliminary data.</text>
</comment>
<dbReference type="InterPro" id="IPR001867">
    <property type="entry name" value="OmpR/PhoB-type_DNA-bd"/>
</dbReference>
<accession>A0A917KDY1</accession>
<dbReference type="Pfam" id="PF00072">
    <property type="entry name" value="Response_reg"/>
    <property type="match status" value="1"/>
</dbReference>
<dbReference type="GO" id="GO:0006355">
    <property type="term" value="P:regulation of DNA-templated transcription"/>
    <property type="evidence" value="ECO:0007669"/>
    <property type="project" value="InterPro"/>
</dbReference>
<keyword evidence="5 8" id="KW-0238">DNA-binding</keyword>